<dbReference type="Pfam" id="PF02554">
    <property type="entry name" value="CstA"/>
    <property type="match status" value="2"/>
</dbReference>
<keyword evidence="3" id="KW-1003">Cell membrane</keyword>
<dbReference type="EMBL" id="BMZI01000005">
    <property type="protein sequence ID" value="GHB24097.1"/>
    <property type="molecule type" value="Genomic_DNA"/>
</dbReference>
<evidence type="ECO:0000259" key="8">
    <source>
        <dbReference type="Pfam" id="PF02554"/>
    </source>
</evidence>
<feature type="transmembrane region" description="Helical" evidence="7">
    <location>
        <begin position="432"/>
        <end position="452"/>
    </location>
</feature>
<name>A0ABQ3E2K0_9GAMM</name>
<sequence length="512" mass="55332">MIGRVTFPSNAQKAFLLFQGPKMITFIASILLLIAGYFTYGKFVERVFVTDRKRRTPAFTMRDDIDYVPMNTTRNSLIQLLNIAGVGPIFGPILGALYGPVAFFWIVIGCIFAGAVHDYLTGMISIRNHGAHLPQLAGKFLGKAMKHVVNGFAILLLLLVGTVFVTSPAALLANMTPISLTLITLVIFAYYLLATLLPIDKVIGRIYPYFGALLLFSALGVGLGLIFTGAPIPELSFQNMHPEGAPIFPLLFLTISCGALSGFHATQTPIISRTTENEGNGRKIFYGMMITEGVIAMIWAAAAMSLFHGDHTLSDVLAAGGPAAVVSEVSTTMLGAIGGTLAILGVIVLPITSGDTAFRSARMIIADYLKIDQRPLVRRLLIAAPLFVVSYALTHMDFTLLWRYFSWANQTTAVIALWVATMYLVLSRKPYLITLIPALFMTMATFTYLAYAPIGFGLTLQVSYVVAAIGTLICIALFMKRVRRLSGGIFAVDEPEVPAAFGGKSNSSLATS</sequence>
<reference evidence="10" key="1">
    <citation type="journal article" date="2019" name="Int. J. Syst. Evol. Microbiol.">
        <title>The Global Catalogue of Microorganisms (GCM) 10K type strain sequencing project: providing services to taxonomists for standard genome sequencing and annotation.</title>
        <authorList>
            <consortium name="The Broad Institute Genomics Platform"/>
            <consortium name="The Broad Institute Genome Sequencing Center for Infectious Disease"/>
            <person name="Wu L."/>
            <person name="Ma J."/>
        </authorList>
    </citation>
    <scope>NUCLEOTIDE SEQUENCE [LARGE SCALE GENOMIC DNA]</scope>
    <source>
        <strain evidence="10">KCTC 32998</strain>
    </source>
</reference>
<feature type="transmembrane region" description="Helical" evidence="7">
    <location>
        <begin position="247"/>
        <end position="263"/>
    </location>
</feature>
<gene>
    <name evidence="9" type="primary">cstA</name>
    <name evidence="9" type="ORF">GCM10009038_23930</name>
</gene>
<feature type="transmembrane region" description="Helical" evidence="7">
    <location>
        <begin position="206"/>
        <end position="227"/>
    </location>
</feature>
<dbReference type="InterPro" id="IPR051605">
    <property type="entry name" value="CstA"/>
</dbReference>
<evidence type="ECO:0000256" key="4">
    <source>
        <dbReference type="ARBA" id="ARBA00022692"/>
    </source>
</evidence>
<evidence type="ECO:0000256" key="2">
    <source>
        <dbReference type="ARBA" id="ARBA00007755"/>
    </source>
</evidence>
<accession>A0ABQ3E2K0</accession>
<feature type="transmembrane region" description="Helical" evidence="7">
    <location>
        <begin position="405"/>
        <end position="425"/>
    </location>
</feature>
<comment type="similarity">
    <text evidence="2">Belongs to the peptide transporter carbon starvation (CstA) (TC 2.A.114) family.</text>
</comment>
<evidence type="ECO:0000256" key="1">
    <source>
        <dbReference type="ARBA" id="ARBA00004651"/>
    </source>
</evidence>
<evidence type="ECO:0000313" key="10">
    <source>
        <dbReference type="Proteomes" id="UP000646745"/>
    </source>
</evidence>
<protein>
    <recommendedName>
        <fullName evidence="8">CstA N-terminal domain-containing protein</fullName>
    </recommendedName>
</protein>
<keyword evidence="6 7" id="KW-0472">Membrane</keyword>
<evidence type="ECO:0000256" key="3">
    <source>
        <dbReference type="ARBA" id="ARBA00022475"/>
    </source>
</evidence>
<feature type="domain" description="CstA N-terminal" evidence="8">
    <location>
        <begin position="320"/>
        <end position="447"/>
    </location>
</feature>
<feature type="transmembrane region" description="Helical" evidence="7">
    <location>
        <begin position="376"/>
        <end position="393"/>
    </location>
</feature>
<feature type="transmembrane region" description="Helical" evidence="7">
    <location>
        <begin position="147"/>
        <end position="172"/>
    </location>
</feature>
<feature type="transmembrane region" description="Helical" evidence="7">
    <location>
        <begin position="178"/>
        <end position="199"/>
    </location>
</feature>
<keyword evidence="10" id="KW-1185">Reference proteome</keyword>
<evidence type="ECO:0000256" key="7">
    <source>
        <dbReference type="SAM" id="Phobius"/>
    </source>
</evidence>
<organism evidence="9 10">
    <name type="scientific">Salinicola rhizosphaerae</name>
    <dbReference type="NCBI Taxonomy" id="1443141"/>
    <lineage>
        <taxon>Bacteria</taxon>
        <taxon>Pseudomonadati</taxon>
        <taxon>Pseudomonadota</taxon>
        <taxon>Gammaproteobacteria</taxon>
        <taxon>Oceanospirillales</taxon>
        <taxon>Halomonadaceae</taxon>
        <taxon>Salinicola</taxon>
    </lineage>
</organism>
<dbReference type="PANTHER" id="PTHR30252:SF4">
    <property type="entry name" value="CARBON STARVATION"/>
    <property type="match status" value="1"/>
</dbReference>
<comment type="subcellular location">
    <subcellularLocation>
        <location evidence="1">Cell membrane</location>
        <topology evidence="1">Multi-pass membrane protein</topology>
    </subcellularLocation>
</comment>
<dbReference type="InterPro" id="IPR003706">
    <property type="entry name" value="CstA_N"/>
</dbReference>
<evidence type="ECO:0000256" key="5">
    <source>
        <dbReference type="ARBA" id="ARBA00022989"/>
    </source>
</evidence>
<proteinExistence type="inferred from homology"/>
<feature type="domain" description="CstA N-terminal" evidence="8">
    <location>
        <begin position="24"/>
        <end position="174"/>
    </location>
</feature>
<feature type="transmembrane region" description="Helical" evidence="7">
    <location>
        <begin position="23"/>
        <end position="44"/>
    </location>
</feature>
<feature type="transmembrane region" description="Helical" evidence="7">
    <location>
        <begin position="284"/>
        <end position="307"/>
    </location>
</feature>
<keyword evidence="5 7" id="KW-1133">Transmembrane helix</keyword>
<dbReference type="PANTHER" id="PTHR30252">
    <property type="entry name" value="INNER MEMBRANE PEPTIDE TRANSPORTER"/>
    <property type="match status" value="1"/>
</dbReference>
<feature type="transmembrane region" description="Helical" evidence="7">
    <location>
        <begin position="80"/>
        <end position="98"/>
    </location>
</feature>
<evidence type="ECO:0000256" key="6">
    <source>
        <dbReference type="ARBA" id="ARBA00023136"/>
    </source>
</evidence>
<evidence type="ECO:0000313" key="9">
    <source>
        <dbReference type="EMBL" id="GHB24097.1"/>
    </source>
</evidence>
<dbReference type="Proteomes" id="UP000646745">
    <property type="component" value="Unassembled WGS sequence"/>
</dbReference>
<comment type="caution">
    <text evidence="9">The sequence shown here is derived from an EMBL/GenBank/DDBJ whole genome shotgun (WGS) entry which is preliminary data.</text>
</comment>
<feature type="transmembrane region" description="Helical" evidence="7">
    <location>
        <begin position="333"/>
        <end position="355"/>
    </location>
</feature>
<keyword evidence="4 7" id="KW-0812">Transmembrane</keyword>
<feature type="transmembrane region" description="Helical" evidence="7">
    <location>
        <begin position="458"/>
        <end position="479"/>
    </location>
</feature>
<feature type="transmembrane region" description="Helical" evidence="7">
    <location>
        <begin position="104"/>
        <end position="126"/>
    </location>
</feature>